<feature type="non-terminal residue" evidence="1">
    <location>
        <position position="1"/>
    </location>
</feature>
<name>A0A8S3E2N8_9BILA</name>
<proteinExistence type="predicted"/>
<accession>A0A8S3E2N8</accession>
<sequence length="58" mass="6619">TICKYLRSLPLGADIEDRVVDNYLMQKVEDIKINYKQCQDVLDCAEKRLQTNGLGVST</sequence>
<feature type="non-terminal residue" evidence="1">
    <location>
        <position position="58"/>
    </location>
</feature>
<reference evidence="1" key="1">
    <citation type="submission" date="2021-02" db="EMBL/GenBank/DDBJ databases">
        <authorList>
            <person name="Nowell W R."/>
        </authorList>
    </citation>
    <scope>NUCLEOTIDE SEQUENCE</scope>
</reference>
<evidence type="ECO:0000313" key="1">
    <source>
        <dbReference type="EMBL" id="CAF5057310.1"/>
    </source>
</evidence>
<dbReference type="AlphaFoldDB" id="A0A8S3E2N8"/>
<protein>
    <submittedName>
        <fullName evidence="1">Uncharacterized protein</fullName>
    </submittedName>
</protein>
<comment type="caution">
    <text evidence="1">The sequence shown here is derived from an EMBL/GenBank/DDBJ whole genome shotgun (WGS) entry which is preliminary data.</text>
</comment>
<dbReference type="EMBL" id="CAJOBJ010232208">
    <property type="protein sequence ID" value="CAF5057310.1"/>
    <property type="molecule type" value="Genomic_DNA"/>
</dbReference>
<gene>
    <name evidence="1" type="ORF">GIL414_LOCUS60306</name>
</gene>
<dbReference type="Proteomes" id="UP000681720">
    <property type="component" value="Unassembled WGS sequence"/>
</dbReference>
<organism evidence="1 2">
    <name type="scientific">Rotaria magnacalcarata</name>
    <dbReference type="NCBI Taxonomy" id="392030"/>
    <lineage>
        <taxon>Eukaryota</taxon>
        <taxon>Metazoa</taxon>
        <taxon>Spiralia</taxon>
        <taxon>Gnathifera</taxon>
        <taxon>Rotifera</taxon>
        <taxon>Eurotatoria</taxon>
        <taxon>Bdelloidea</taxon>
        <taxon>Philodinida</taxon>
        <taxon>Philodinidae</taxon>
        <taxon>Rotaria</taxon>
    </lineage>
</organism>
<evidence type="ECO:0000313" key="2">
    <source>
        <dbReference type="Proteomes" id="UP000681720"/>
    </source>
</evidence>